<accession>A0A975XU04</accession>
<feature type="chain" id="PRO_5037470698" evidence="4">
    <location>
        <begin position="24"/>
        <end position="104"/>
    </location>
</feature>
<feature type="signal peptide" evidence="4">
    <location>
        <begin position="1"/>
        <end position="23"/>
    </location>
</feature>
<proteinExistence type="predicted"/>
<feature type="domain" description="Cytochrome c" evidence="5">
    <location>
        <begin position="19"/>
        <end position="104"/>
    </location>
</feature>
<reference evidence="6" key="1">
    <citation type="submission" date="2020-11" db="EMBL/GenBank/DDBJ databases">
        <title>Azospira inquinata sp. nov.</title>
        <authorList>
            <person name="Moe W.M."/>
            <person name="Mikes M.C."/>
        </authorList>
    </citation>
    <scope>NUCLEOTIDE SEQUENCE</scope>
    <source>
        <strain evidence="6">Azo-3</strain>
    </source>
</reference>
<dbReference type="AlphaFoldDB" id="A0A975XU04"/>
<keyword evidence="1 3" id="KW-0479">Metal-binding</keyword>
<name>A0A975XU04_9RHOO</name>
<keyword evidence="7" id="KW-1185">Reference proteome</keyword>
<dbReference type="InterPro" id="IPR009056">
    <property type="entry name" value="Cyt_c-like_dom"/>
</dbReference>
<evidence type="ECO:0000256" key="4">
    <source>
        <dbReference type="SAM" id="SignalP"/>
    </source>
</evidence>
<protein>
    <submittedName>
        <fullName evidence="6">C-type cytochrome</fullName>
    </submittedName>
</protein>
<dbReference type="Pfam" id="PF00034">
    <property type="entry name" value="Cytochrom_C"/>
    <property type="match status" value="1"/>
</dbReference>
<dbReference type="KEGG" id="aiq:Azoinq_10395"/>
<sequence length="104" mass="10661">MKLVLTCIATLAATALISGTAQASEALAKSKNCMGCHTVDKKLVGPAYKDVAKKYAGNKGAEAELTKRIKGGSSGLWGGAPMPPNTNVSDAEAATLAKWVLSLK</sequence>
<keyword evidence="4" id="KW-0732">Signal</keyword>
<dbReference type="EMBL" id="CP064782">
    <property type="protein sequence ID" value="QWT48272.1"/>
    <property type="molecule type" value="Genomic_DNA"/>
</dbReference>
<dbReference type="PROSITE" id="PS51007">
    <property type="entry name" value="CYTC"/>
    <property type="match status" value="1"/>
</dbReference>
<dbReference type="GO" id="GO:0009055">
    <property type="term" value="F:electron transfer activity"/>
    <property type="evidence" value="ECO:0007669"/>
    <property type="project" value="InterPro"/>
</dbReference>
<evidence type="ECO:0000313" key="6">
    <source>
        <dbReference type="EMBL" id="QWT48272.1"/>
    </source>
</evidence>
<dbReference type="RefSeq" id="WP_216129346.1">
    <property type="nucleotide sequence ID" value="NZ_CP064782.1"/>
</dbReference>
<keyword evidence="2 3" id="KW-0408">Iron</keyword>
<evidence type="ECO:0000259" key="5">
    <source>
        <dbReference type="PROSITE" id="PS51007"/>
    </source>
</evidence>
<evidence type="ECO:0000256" key="3">
    <source>
        <dbReference type="PROSITE-ProRule" id="PRU00433"/>
    </source>
</evidence>
<gene>
    <name evidence="6" type="ORF">Azoinq_10395</name>
</gene>
<organism evidence="6 7">
    <name type="scientific">Azospira inquinata</name>
    <dbReference type="NCBI Taxonomy" id="2785627"/>
    <lineage>
        <taxon>Bacteria</taxon>
        <taxon>Pseudomonadati</taxon>
        <taxon>Pseudomonadota</taxon>
        <taxon>Betaproteobacteria</taxon>
        <taxon>Rhodocyclales</taxon>
        <taxon>Rhodocyclaceae</taxon>
        <taxon>Azospira</taxon>
    </lineage>
</organism>
<dbReference type="GO" id="GO:0020037">
    <property type="term" value="F:heme binding"/>
    <property type="evidence" value="ECO:0007669"/>
    <property type="project" value="InterPro"/>
</dbReference>
<evidence type="ECO:0000256" key="1">
    <source>
        <dbReference type="ARBA" id="ARBA00022723"/>
    </source>
</evidence>
<evidence type="ECO:0000256" key="2">
    <source>
        <dbReference type="ARBA" id="ARBA00023004"/>
    </source>
</evidence>
<dbReference type="GO" id="GO:0046872">
    <property type="term" value="F:metal ion binding"/>
    <property type="evidence" value="ECO:0007669"/>
    <property type="project" value="UniProtKB-KW"/>
</dbReference>
<keyword evidence="3" id="KW-0349">Heme</keyword>
<dbReference type="Proteomes" id="UP000683428">
    <property type="component" value="Chromosome"/>
</dbReference>
<evidence type="ECO:0000313" key="7">
    <source>
        <dbReference type="Proteomes" id="UP000683428"/>
    </source>
</evidence>